<dbReference type="AlphaFoldDB" id="A0AAV9WW62"/>
<comment type="caution">
    <text evidence="2">The sequence shown here is derived from an EMBL/GenBank/DDBJ whole genome shotgun (WGS) entry which is preliminary data.</text>
</comment>
<organism evidence="2 3">
    <name type="scientific">Arthrobotrys musiformis</name>
    <dbReference type="NCBI Taxonomy" id="47236"/>
    <lineage>
        <taxon>Eukaryota</taxon>
        <taxon>Fungi</taxon>
        <taxon>Dikarya</taxon>
        <taxon>Ascomycota</taxon>
        <taxon>Pezizomycotina</taxon>
        <taxon>Orbiliomycetes</taxon>
        <taxon>Orbiliales</taxon>
        <taxon>Orbiliaceae</taxon>
        <taxon>Arthrobotrys</taxon>
    </lineage>
</organism>
<feature type="region of interest" description="Disordered" evidence="1">
    <location>
        <begin position="130"/>
        <end position="155"/>
    </location>
</feature>
<evidence type="ECO:0000256" key="1">
    <source>
        <dbReference type="SAM" id="MobiDB-lite"/>
    </source>
</evidence>
<feature type="compositionally biased region" description="Acidic residues" evidence="1">
    <location>
        <begin position="223"/>
        <end position="234"/>
    </location>
</feature>
<sequence length="374" mass="40282">MATTPPPRSPVECPGAPLWPAKFEQPHEVRRSSRLAAAGQKSKGEPSTPRRDQRITPPPTTRKDKSVGRNLFGAHATNTPQTPLKKKAVLPVTPVSVAKKSAKAASLISKFSLDQRSDNPITIFEDSNARLPEAIGDDEDDIFKGDSDTKSEKVKSLEEFVEPTDEGMVVVQRGRRTWRTFDEAPVFTGPPPRKNLFANYPKVSKSKSAAAPMPEDTLAPLATDDEETEREDSPEPTARIVRFQETKIKGPSSVSTSVTTATVASPRSIATPASVRKPKTPRHAKKDVAIDTAFMTPPETLGRIQTVDVEAGESSSRNTVKRKLSYAAAGPATPEATPAKKRGKAVSGAAVPRSENPFAPSPTRARRAGGKSRV</sequence>
<reference evidence="2 3" key="1">
    <citation type="submission" date="2023-08" db="EMBL/GenBank/DDBJ databases">
        <authorList>
            <person name="Palmer J.M."/>
        </authorList>
    </citation>
    <scope>NUCLEOTIDE SEQUENCE [LARGE SCALE GENOMIC DNA]</scope>
    <source>
        <strain evidence="2 3">TWF481</strain>
    </source>
</reference>
<proteinExistence type="predicted"/>
<feature type="region of interest" description="Disordered" evidence="1">
    <location>
        <begin position="1"/>
        <end position="85"/>
    </location>
</feature>
<accession>A0AAV9WW62</accession>
<feature type="compositionally biased region" description="Basic residues" evidence="1">
    <location>
        <begin position="364"/>
        <end position="374"/>
    </location>
</feature>
<evidence type="ECO:0000313" key="3">
    <source>
        <dbReference type="Proteomes" id="UP001370758"/>
    </source>
</evidence>
<feature type="region of interest" description="Disordered" evidence="1">
    <location>
        <begin position="183"/>
        <end position="294"/>
    </location>
</feature>
<feature type="compositionally biased region" description="Basic residues" evidence="1">
    <location>
        <begin position="276"/>
        <end position="285"/>
    </location>
</feature>
<feature type="region of interest" description="Disordered" evidence="1">
    <location>
        <begin position="308"/>
        <end position="374"/>
    </location>
</feature>
<feature type="compositionally biased region" description="Low complexity" evidence="1">
    <location>
        <begin position="327"/>
        <end position="337"/>
    </location>
</feature>
<dbReference type="EMBL" id="JAVHJL010000001">
    <property type="protein sequence ID" value="KAK6512386.1"/>
    <property type="molecule type" value="Genomic_DNA"/>
</dbReference>
<evidence type="ECO:0000313" key="2">
    <source>
        <dbReference type="EMBL" id="KAK6512386.1"/>
    </source>
</evidence>
<name>A0AAV9WW62_9PEZI</name>
<protein>
    <recommendedName>
        <fullName evidence="4">DNA replication regulator SLD2</fullName>
    </recommendedName>
</protein>
<evidence type="ECO:0008006" key="4">
    <source>
        <dbReference type="Google" id="ProtNLM"/>
    </source>
</evidence>
<feature type="compositionally biased region" description="Basic and acidic residues" evidence="1">
    <location>
        <begin position="42"/>
        <end position="54"/>
    </location>
</feature>
<gene>
    <name evidence="2" type="ORF">TWF481_001272</name>
</gene>
<dbReference type="Proteomes" id="UP001370758">
    <property type="component" value="Unassembled WGS sequence"/>
</dbReference>
<feature type="compositionally biased region" description="Low complexity" evidence="1">
    <location>
        <begin position="252"/>
        <end position="265"/>
    </location>
</feature>
<keyword evidence="3" id="KW-1185">Reference proteome</keyword>
<feature type="compositionally biased region" description="Basic and acidic residues" evidence="1">
    <location>
        <begin position="142"/>
        <end position="155"/>
    </location>
</feature>